<evidence type="ECO:0000313" key="2">
    <source>
        <dbReference type="Proteomes" id="UP000692954"/>
    </source>
</evidence>
<dbReference type="OrthoDB" id="295418at2759"/>
<proteinExistence type="predicted"/>
<name>A0A8S1PWF4_9CILI</name>
<evidence type="ECO:0000313" key="1">
    <source>
        <dbReference type="EMBL" id="CAD8107580.1"/>
    </source>
</evidence>
<gene>
    <name evidence="1" type="ORF">PSON_ATCC_30995.1.T0890086</name>
</gene>
<dbReference type="Proteomes" id="UP000692954">
    <property type="component" value="Unassembled WGS sequence"/>
</dbReference>
<accession>A0A8S1PWF4</accession>
<reference evidence="1" key="1">
    <citation type="submission" date="2021-01" db="EMBL/GenBank/DDBJ databases">
        <authorList>
            <consortium name="Genoscope - CEA"/>
            <person name="William W."/>
        </authorList>
    </citation>
    <scope>NUCLEOTIDE SEQUENCE</scope>
</reference>
<sequence length="352" mass="41569">MLNEQIKQTLNKQTKPFLESQFSRKTSTLRKRSKARSTISIQDIPSYSPSKEISSEQKLTRFQTQQKTQQTGSQNGNSVSCQTNMSVSCFDEPLPDIPPSDPIWLIVIPHEELKGSSVEQLFNQNKEYFYQLLGQYFKEQMKRDFNKNKFNLSTKLKTHSDCDFKFQTPEKLLLIKYSENFKTTQNYQLVQTLYKTHNFEYSSLNYQIKSKKLQFEKIKQQFPKFTISQNNKTGHKLQRNSCPRLSTSLEFQVQTQKNYNKYLIQPQMIEQNKNNQTKLNPILSNEVFFEKQTESYFQYPLHPLPKTTQSYQKQYSAFIKNKGPKIGDVTQMKNWRQSVLKKINQCKSQLQN</sequence>
<protein>
    <submittedName>
        <fullName evidence="1">Uncharacterized protein</fullName>
    </submittedName>
</protein>
<dbReference type="AlphaFoldDB" id="A0A8S1PWF4"/>
<comment type="caution">
    <text evidence="1">The sequence shown here is derived from an EMBL/GenBank/DDBJ whole genome shotgun (WGS) entry which is preliminary data.</text>
</comment>
<organism evidence="1 2">
    <name type="scientific">Paramecium sonneborni</name>
    <dbReference type="NCBI Taxonomy" id="65129"/>
    <lineage>
        <taxon>Eukaryota</taxon>
        <taxon>Sar</taxon>
        <taxon>Alveolata</taxon>
        <taxon>Ciliophora</taxon>
        <taxon>Intramacronucleata</taxon>
        <taxon>Oligohymenophorea</taxon>
        <taxon>Peniculida</taxon>
        <taxon>Parameciidae</taxon>
        <taxon>Paramecium</taxon>
    </lineage>
</organism>
<keyword evidence="2" id="KW-1185">Reference proteome</keyword>
<dbReference type="EMBL" id="CAJJDN010000089">
    <property type="protein sequence ID" value="CAD8107580.1"/>
    <property type="molecule type" value="Genomic_DNA"/>
</dbReference>